<dbReference type="InterPro" id="IPR048665">
    <property type="entry name" value="InhA-like_VEG"/>
</dbReference>
<dbReference type="PANTHER" id="PTHR41775:SF1">
    <property type="entry name" value="PEPTIDASE M6-LIKE DOMAIN-CONTAINING PROTEIN"/>
    <property type="match status" value="1"/>
</dbReference>
<feature type="signal peptide" evidence="2">
    <location>
        <begin position="1"/>
        <end position="29"/>
    </location>
</feature>
<keyword evidence="6" id="KW-1185">Reference proteome</keyword>
<keyword evidence="2" id="KW-0732">Signal</keyword>
<name>A0A6M1QYU0_9ACTN</name>
<dbReference type="Pfam" id="PF05547">
    <property type="entry name" value="Peptidase_M6"/>
    <property type="match status" value="1"/>
</dbReference>
<keyword evidence="5" id="KW-0645">Protease</keyword>
<dbReference type="GO" id="GO:0008237">
    <property type="term" value="F:metallopeptidase activity"/>
    <property type="evidence" value="ECO:0007669"/>
    <property type="project" value="UniProtKB-KW"/>
</dbReference>
<evidence type="ECO:0000256" key="1">
    <source>
        <dbReference type="SAM" id="MobiDB-lite"/>
    </source>
</evidence>
<dbReference type="RefSeq" id="WP_165110619.1">
    <property type="nucleotide sequence ID" value="NZ_JAALAA010000006.1"/>
</dbReference>
<evidence type="ECO:0000259" key="3">
    <source>
        <dbReference type="Pfam" id="PF05547"/>
    </source>
</evidence>
<dbReference type="NCBIfam" id="TIGR03296">
    <property type="entry name" value="M6dom_TIGR03296"/>
    <property type="match status" value="1"/>
</dbReference>
<feature type="domain" description="Immune inhibitor A-like metallopeptidase VEG" evidence="4">
    <location>
        <begin position="605"/>
        <end position="774"/>
    </location>
</feature>
<evidence type="ECO:0000259" key="4">
    <source>
        <dbReference type="Pfam" id="PF20774"/>
    </source>
</evidence>
<dbReference type="SUPFAM" id="SSF55486">
    <property type="entry name" value="Metalloproteases ('zincins'), catalytic domain"/>
    <property type="match status" value="1"/>
</dbReference>
<keyword evidence="5" id="KW-0482">Metalloprotease</keyword>
<evidence type="ECO:0000256" key="2">
    <source>
        <dbReference type="SAM" id="SignalP"/>
    </source>
</evidence>
<dbReference type="AlphaFoldDB" id="A0A6M1QYU0"/>
<feature type="chain" id="PRO_5026953707" evidence="2">
    <location>
        <begin position="30"/>
        <end position="784"/>
    </location>
</feature>
<feature type="domain" description="Peptidase M6-like" evidence="3">
    <location>
        <begin position="100"/>
        <end position="372"/>
    </location>
</feature>
<gene>
    <name evidence="5" type="ORF">G5C66_09000</name>
</gene>
<feature type="region of interest" description="Disordered" evidence="1">
    <location>
        <begin position="504"/>
        <end position="523"/>
    </location>
</feature>
<organism evidence="5 6">
    <name type="scientific">Nocardioides turkmenicus</name>
    <dbReference type="NCBI Taxonomy" id="2711220"/>
    <lineage>
        <taxon>Bacteria</taxon>
        <taxon>Bacillati</taxon>
        <taxon>Actinomycetota</taxon>
        <taxon>Actinomycetes</taxon>
        <taxon>Propionibacteriales</taxon>
        <taxon>Nocardioidaceae</taxon>
        <taxon>Nocardioides</taxon>
    </lineage>
</organism>
<dbReference type="Gene3D" id="2.60.120.260">
    <property type="entry name" value="Galactose-binding domain-like"/>
    <property type="match status" value="1"/>
</dbReference>
<dbReference type="Pfam" id="PF20773">
    <property type="entry name" value="InhA-like_MAM"/>
    <property type="match status" value="1"/>
</dbReference>
<dbReference type="InterPro" id="IPR008757">
    <property type="entry name" value="Peptidase_M6-like_domain"/>
</dbReference>
<comment type="caution">
    <text evidence="5">The sequence shown here is derived from an EMBL/GenBank/DDBJ whole genome shotgun (WGS) entry which is preliminary data.</text>
</comment>
<reference evidence="5 6" key="1">
    <citation type="submission" date="2020-02" db="EMBL/GenBank/DDBJ databases">
        <title>Whole-genome analyses of novel actinobacteria.</title>
        <authorList>
            <person name="Sahin N."/>
        </authorList>
    </citation>
    <scope>NUCLEOTIDE SEQUENCE [LARGE SCALE GENOMIC DNA]</scope>
    <source>
        <strain evidence="5 6">KC13</strain>
    </source>
</reference>
<protein>
    <submittedName>
        <fullName evidence="5">M6 family metalloprotease domain-containing protein</fullName>
    </submittedName>
</protein>
<evidence type="ECO:0000313" key="6">
    <source>
        <dbReference type="Proteomes" id="UP000483261"/>
    </source>
</evidence>
<accession>A0A6M1QYU0</accession>
<dbReference type="Pfam" id="PF20774">
    <property type="entry name" value="InhA-like_VEG"/>
    <property type="match status" value="1"/>
</dbReference>
<dbReference type="GO" id="GO:0006508">
    <property type="term" value="P:proteolysis"/>
    <property type="evidence" value="ECO:0007669"/>
    <property type="project" value="UniProtKB-KW"/>
</dbReference>
<proteinExistence type="predicted"/>
<dbReference type="Proteomes" id="UP000483261">
    <property type="component" value="Unassembled WGS sequence"/>
</dbReference>
<evidence type="ECO:0000313" key="5">
    <source>
        <dbReference type="EMBL" id="NGN92870.1"/>
    </source>
</evidence>
<keyword evidence="5" id="KW-0378">Hydrolase</keyword>
<dbReference type="EMBL" id="JAALAA010000006">
    <property type="protein sequence ID" value="NGN92870.1"/>
    <property type="molecule type" value="Genomic_DNA"/>
</dbReference>
<dbReference type="PANTHER" id="PTHR41775">
    <property type="entry name" value="SECRETED PROTEIN-RELATED"/>
    <property type="match status" value="1"/>
</dbReference>
<sequence>MNKRVFSALAAVAVAGVTPVVLSPSAATAAEETRTPASASVKQKIDNKPDALHTKRTELKQAAAEAVATGEKTTVTKNGSEVVKMGKGDNTRWVEHQPTEKSQLLSFLVEFGEGGNPAFPDNTSGPLHNEIEAPEEGDNSTYWEPDFSRDHYQDMFFNEDPSAESFHNVYKEMSSGRFDLQGDTSDWVKLPHAASYYQSETGDETASSMKNFIQDSANAWYDAQKAAGKTDAEIVSYLKDYDIWDRYDIDGDGNFNESDGYIDHFQAIHSGEGEEAGADPWAIWSHRWAANASGSEGPSNFPKVGGVQIGNTDIWIRDYTTEPENGGLGVFAHEFGHDLGLPDFYDTAGGENGTGFWTLMSSGSWLGHGDGAIGTTPNHMGAPEKLFLGWLNYDTVEAGTAKKLALGPSYHDTGAKTPQALIVNLPDGKKTYDAGDGSSGRSFLYSGKGDDLSATATTPEIAIPAGGTLTAKVKYDLEKEYDYTFVEASTDGGSTWSTPLKTNLSSTSPEANNGIDGTSDSSCTTNCKTKDPVEFKDLSVDLSAYAGQTVKLRFRTATDGGVHYYGFAIDDLAVGSAYTTDFSSFDGWTVNKYFTLADGTYTLPYKHFYIAENRQYKGYDKTLAEGPYNFGYANSAPDKVDHYRYQDGLLVWYQNGLYSDNNTSAHPGGGQALIVDSTASIQKWSNGTLTRNRMQGYDSTFDVDKKDALNLEQDFLDPKTGAFISRETLSVPATRSVAAFVDSSETAYWNADNPRHSTKTAGSGVKIEVLSSDEKAGIMKIRVS</sequence>